<keyword evidence="6" id="KW-0564">Palmitate</keyword>
<dbReference type="PANTHER" id="PTHR12141:SF5">
    <property type="entry name" value="ARFAPTIN"/>
    <property type="match status" value="1"/>
</dbReference>
<keyword evidence="5" id="KW-0106">Calcium</keyword>
<keyword evidence="7" id="KW-0009">Actin-binding</keyword>
<dbReference type="SUPFAM" id="SSF50156">
    <property type="entry name" value="PDZ domain-like"/>
    <property type="match status" value="1"/>
</dbReference>
<dbReference type="GO" id="GO:0019904">
    <property type="term" value="F:protein domain specific binding"/>
    <property type="evidence" value="ECO:0007669"/>
    <property type="project" value="InterPro"/>
</dbReference>
<evidence type="ECO:0000256" key="13">
    <source>
        <dbReference type="ARBA" id="ARBA00093501"/>
    </source>
</evidence>
<evidence type="ECO:0000256" key="1">
    <source>
        <dbReference type="ARBA" id="ARBA00004556"/>
    </source>
</evidence>
<evidence type="ECO:0000256" key="5">
    <source>
        <dbReference type="ARBA" id="ARBA00022837"/>
    </source>
</evidence>
<dbReference type="InterPro" id="IPR027267">
    <property type="entry name" value="AH/BAR_dom_sf"/>
</dbReference>
<evidence type="ECO:0000256" key="9">
    <source>
        <dbReference type="ARBA" id="ARBA00031097"/>
    </source>
</evidence>
<proteinExistence type="predicted"/>
<evidence type="ECO:0000313" key="17">
    <source>
        <dbReference type="Proteomes" id="UP000001357"/>
    </source>
</evidence>
<dbReference type="OMA" id="CPCIYIT"/>
<dbReference type="InterPro" id="IPR010504">
    <property type="entry name" value="AH_dom"/>
</dbReference>
<dbReference type="GO" id="GO:0048471">
    <property type="term" value="C:perinuclear region of cytoplasm"/>
    <property type="evidence" value="ECO:0007669"/>
    <property type="project" value="UniProtKB-SubCell"/>
</dbReference>
<dbReference type="Pfam" id="PF06456">
    <property type="entry name" value="Arfaptin"/>
    <property type="match status" value="1"/>
</dbReference>
<evidence type="ECO:0000256" key="4">
    <source>
        <dbReference type="ARBA" id="ARBA00022599"/>
    </source>
</evidence>
<dbReference type="GO" id="GO:0032588">
    <property type="term" value="C:trans-Golgi network membrane"/>
    <property type="evidence" value="ECO:0000318"/>
    <property type="project" value="GO_Central"/>
</dbReference>
<feature type="domain" description="AH" evidence="15">
    <location>
        <begin position="125"/>
        <end position="306"/>
    </location>
</feature>
<protein>
    <recommendedName>
        <fullName evidence="3">PRKCA-binding protein</fullName>
    </recommendedName>
    <alternativeName>
        <fullName evidence="10">Protein interacting with C kinase 1</fullName>
    </alternativeName>
    <alternativeName>
        <fullName evidence="9">Protein kinase C-alpha-binding protein</fullName>
    </alternativeName>
</protein>
<keyword evidence="8" id="KW-0449">Lipoprotein</keyword>
<dbReference type="FunFam" id="1.20.1270.60:FF:000085">
    <property type="entry name" value="Predicted protein"/>
    <property type="match status" value="1"/>
</dbReference>
<comment type="subunit">
    <text evidence="13">Monomer and homodimer. Interacts with CXADR. Interacts presynaptically with the glutamate receptors GRIA2, GRIA3, GRIK3, isoform 3 of GRIA4, isoform A of GRM4, GRM7 and GRM8; with NAPA and NAPB; and with BTG2. The interaction with NAPA and NAPB disrupts the interaction with GRIA2, conducting to the internalization of GRIA2. Interacts with PRKCA; with the amine transporters SLC6A2 and SLC6A3; with the channels ASIC1 and ASIC2; with the GTP-binding proteins ARF1 and ARF3; with the ephrin receptor tyrosine kinases EPHA7, EPHB1 and EPHB2; with ERBB2 and through its PDZ domain with the C-terminal tail of PRLHR. Interacts with UNC5A. Interacts (via AH domain) with NCS1/FREQ; in a calcium-dependent manner. Interacts with F-actin and associates with the ARP2/3 complex. Interacts (via PDZ domain) with ARF1 (activated); the interaction blocks Arp2/3 complex inhibition. Interacts with SORCS3.</text>
</comment>
<evidence type="ECO:0000256" key="6">
    <source>
        <dbReference type="ARBA" id="ARBA00023139"/>
    </source>
</evidence>
<dbReference type="SMART" id="SM00228">
    <property type="entry name" value="PDZ"/>
    <property type="match status" value="1"/>
</dbReference>
<dbReference type="InterPro" id="IPR001478">
    <property type="entry name" value="PDZ"/>
</dbReference>
<evidence type="ECO:0000256" key="12">
    <source>
        <dbReference type="ARBA" id="ARBA00034102"/>
    </source>
</evidence>
<organism evidence="16 17">
    <name type="scientific">Monosiga brevicollis</name>
    <name type="common">Choanoflagellate</name>
    <dbReference type="NCBI Taxonomy" id="81824"/>
    <lineage>
        <taxon>Eukaryota</taxon>
        <taxon>Choanoflagellata</taxon>
        <taxon>Craspedida</taxon>
        <taxon>Salpingoecidae</taxon>
        <taxon>Monosiga</taxon>
    </lineage>
</organism>
<dbReference type="AlphaFoldDB" id="A9V3E4"/>
<dbReference type="Gene3D" id="2.30.42.10">
    <property type="match status" value="1"/>
</dbReference>
<evidence type="ECO:0000259" key="14">
    <source>
        <dbReference type="PROSITE" id="PS50106"/>
    </source>
</evidence>
<dbReference type="KEGG" id="mbr:MONBRDRAFT_26798"/>
<dbReference type="InterPro" id="IPR030798">
    <property type="entry name" value="Arfaptin_fam"/>
</dbReference>
<dbReference type="eggNOG" id="KOG3651">
    <property type="taxonomic scope" value="Eukaryota"/>
</dbReference>
<dbReference type="SMART" id="SM01015">
    <property type="entry name" value="Arfaptin"/>
    <property type="match status" value="1"/>
</dbReference>
<evidence type="ECO:0000256" key="3">
    <source>
        <dbReference type="ARBA" id="ARBA00017975"/>
    </source>
</evidence>
<dbReference type="CDD" id="cd00136">
    <property type="entry name" value="PDZ_canonical"/>
    <property type="match status" value="1"/>
</dbReference>
<dbReference type="Proteomes" id="UP000001357">
    <property type="component" value="Unassembled WGS sequence"/>
</dbReference>
<evidence type="ECO:0000256" key="2">
    <source>
        <dbReference type="ARBA" id="ARBA00004635"/>
    </source>
</evidence>
<dbReference type="PROSITE" id="PS50106">
    <property type="entry name" value="PDZ"/>
    <property type="match status" value="1"/>
</dbReference>
<dbReference type="InParanoid" id="A9V3E4"/>
<evidence type="ECO:0000256" key="10">
    <source>
        <dbReference type="ARBA" id="ARBA00032804"/>
    </source>
</evidence>
<evidence type="ECO:0000256" key="11">
    <source>
        <dbReference type="ARBA" id="ARBA00033721"/>
    </source>
</evidence>
<reference evidence="16 17" key="1">
    <citation type="journal article" date="2008" name="Nature">
        <title>The genome of the choanoflagellate Monosiga brevicollis and the origin of metazoans.</title>
        <authorList>
            <consortium name="JGI Sequencing"/>
            <person name="King N."/>
            <person name="Westbrook M.J."/>
            <person name="Young S.L."/>
            <person name="Kuo A."/>
            <person name="Abedin M."/>
            <person name="Chapman J."/>
            <person name="Fairclough S."/>
            <person name="Hellsten U."/>
            <person name="Isogai Y."/>
            <person name="Letunic I."/>
            <person name="Marr M."/>
            <person name="Pincus D."/>
            <person name="Putnam N."/>
            <person name="Rokas A."/>
            <person name="Wright K.J."/>
            <person name="Zuzow R."/>
            <person name="Dirks W."/>
            <person name="Good M."/>
            <person name="Goodstein D."/>
            <person name="Lemons D."/>
            <person name="Li W."/>
            <person name="Lyons J.B."/>
            <person name="Morris A."/>
            <person name="Nichols S."/>
            <person name="Richter D.J."/>
            <person name="Salamov A."/>
            <person name="Bork P."/>
            <person name="Lim W.A."/>
            <person name="Manning G."/>
            <person name="Miller W.T."/>
            <person name="McGinnis W."/>
            <person name="Shapiro H."/>
            <person name="Tjian R."/>
            <person name="Grigoriev I.V."/>
            <person name="Rokhsar D."/>
        </authorList>
    </citation>
    <scope>NUCLEOTIDE SEQUENCE [LARGE SCALE GENOMIC DNA]</scope>
    <source>
        <strain evidence="17">MX1 / ATCC 50154</strain>
    </source>
</reference>
<comment type="subcellular location">
    <subcellularLocation>
        <location evidence="1">Cytoplasm</location>
        <location evidence="1">Perinuclear region</location>
    </subcellularLocation>
    <subcellularLocation>
        <location evidence="2">Membrane</location>
        <topology evidence="2">Lipid-anchor</topology>
    </subcellularLocation>
    <subcellularLocation>
        <location evidence="12">Synapse</location>
        <location evidence="12">Synaptosome</location>
    </subcellularLocation>
</comment>
<keyword evidence="17" id="KW-1185">Reference proteome</keyword>
<dbReference type="SUPFAM" id="SSF103657">
    <property type="entry name" value="BAR/IMD domain-like"/>
    <property type="match status" value="1"/>
</dbReference>
<keyword evidence="4" id="KW-0771">Synaptosome</keyword>
<dbReference type="PANTHER" id="PTHR12141">
    <property type="entry name" value="ARFAPTIN-RELATED"/>
    <property type="match status" value="1"/>
</dbReference>
<name>A9V3E4_MONBE</name>
<dbReference type="RefSeq" id="XP_001747250.1">
    <property type="nucleotide sequence ID" value="XM_001747198.1"/>
</dbReference>
<dbReference type="Gene3D" id="1.20.1270.60">
    <property type="entry name" value="Arfaptin homology (AH) domain/BAR domain"/>
    <property type="match status" value="1"/>
</dbReference>
<evidence type="ECO:0000259" key="15">
    <source>
        <dbReference type="PROSITE" id="PS50870"/>
    </source>
</evidence>
<dbReference type="GeneID" id="5892443"/>
<comment type="function">
    <text evidence="11">Probable adapter protein that bind to and organize the subcellular localization of a variety of membrane proteins containing some PDZ recognition sequence. Involved in the clustering of various receptors, possibly by acting at the receptor internalization level. Plays a role in synaptic plasticity by regulating the trafficking and internalization of AMPA receptors. May be regulated upon PRKCA activation. May regulate ASIC1/ASIC3 channel. Regulates actin polymerization by inhibiting the actin-nucleating activity of the Arp2/3 complex; the function is competitive with nucleation promoting factors and is linked to neuronal morphology regulation and AMPA receptor (AMPAR) endocytosis. Via interaction with the Arp2/3 complex involved in regulation of synaptic plasicity of excitatory synapses and required for spine shrinkage during long-term depression (LTD). Involved in regulation of astrocyte morphology, antagonistic to Arp2/3 complex activator WASL/N-WASP function.</text>
</comment>
<dbReference type="FunCoup" id="A9V3E4">
    <property type="interactions" value="157"/>
</dbReference>
<dbReference type="EMBL" id="CH991556">
    <property type="protein sequence ID" value="EDQ88174.1"/>
    <property type="molecule type" value="Genomic_DNA"/>
</dbReference>
<dbReference type="STRING" id="81824.A9V3E4"/>
<accession>A9V3E4</accession>
<dbReference type="PROSITE" id="PS50870">
    <property type="entry name" value="AH"/>
    <property type="match status" value="1"/>
</dbReference>
<feature type="domain" description="PDZ" evidence="14">
    <location>
        <begin position="28"/>
        <end position="112"/>
    </location>
</feature>
<sequence>MATQEELPSDLSLHGKFAQLMAQQAPVTITVAATQDGNWPFRLGGGAPFCPCIYITAVQQDPDADRGDMMLEAGDEVIMVNDQILIGKSLAEVHDILHTQPEATRLTVRKLPDETPSGVEFFLRRTTEAFNAKMEQFGATRKTYEALEGHVSLYLRRLEALAHVQQEYGQLLENASTTETNRALHSRMTGVAKSHKSYYFSVAEILPKAKFVREQLHTYLTIAIPDAKQTQDRYMQARNQYLALCIRVAEMAAEQARDREQDQVDNDVKTGNYYFRFTLREAGRLAARHAQLRQDLTEKLQMLEAKSGIWKTFEFSFFALSAPLSDAHSLNNSPNLAQHRIASSSSH</sequence>
<dbReference type="GO" id="GO:0005543">
    <property type="term" value="F:phospholipid binding"/>
    <property type="evidence" value="ECO:0000318"/>
    <property type="project" value="GO_Central"/>
</dbReference>
<evidence type="ECO:0000313" key="16">
    <source>
        <dbReference type="EMBL" id="EDQ88174.1"/>
    </source>
</evidence>
<gene>
    <name evidence="16" type="ORF">MONBRDRAFT_26798</name>
</gene>
<evidence type="ECO:0000256" key="8">
    <source>
        <dbReference type="ARBA" id="ARBA00023288"/>
    </source>
</evidence>
<keyword evidence="4" id="KW-0770">Synapse</keyword>
<evidence type="ECO:0000256" key="7">
    <source>
        <dbReference type="ARBA" id="ARBA00023203"/>
    </source>
</evidence>
<dbReference type="GO" id="GO:0003779">
    <property type="term" value="F:actin binding"/>
    <property type="evidence" value="ECO:0007669"/>
    <property type="project" value="UniProtKB-KW"/>
</dbReference>
<dbReference type="InterPro" id="IPR036034">
    <property type="entry name" value="PDZ_sf"/>
</dbReference>